<evidence type="ECO:0000313" key="4">
    <source>
        <dbReference type="Proteomes" id="UP000004510"/>
    </source>
</evidence>
<dbReference type="EMBL" id="ADMS01000120">
    <property type="protein sequence ID" value="EFF73408.1"/>
    <property type="molecule type" value="Genomic_DNA"/>
</dbReference>
<evidence type="ECO:0000259" key="2">
    <source>
        <dbReference type="Pfam" id="PF07331"/>
    </source>
</evidence>
<dbReference type="Pfam" id="PF07331">
    <property type="entry name" value="TctB"/>
    <property type="match status" value="1"/>
</dbReference>
<dbReference type="PATRIC" id="fig|742159.3.peg.820"/>
<evidence type="ECO:0000256" key="1">
    <source>
        <dbReference type="SAM" id="Phobius"/>
    </source>
</evidence>
<keyword evidence="1" id="KW-1133">Transmembrane helix</keyword>
<organism evidence="3 4">
    <name type="scientific">Achromobacter piechaudii ATCC 43553</name>
    <dbReference type="NCBI Taxonomy" id="742159"/>
    <lineage>
        <taxon>Bacteria</taxon>
        <taxon>Pseudomonadati</taxon>
        <taxon>Pseudomonadota</taxon>
        <taxon>Betaproteobacteria</taxon>
        <taxon>Burkholderiales</taxon>
        <taxon>Alcaligenaceae</taxon>
        <taxon>Achromobacter</taxon>
    </lineage>
</organism>
<accession>D4XIP0</accession>
<feature type="transmembrane region" description="Helical" evidence="1">
    <location>
        <begin position="93"/>
        <end position="113"/>
    </location>
</feature>
<keyword evidence="1" id="KW-0472">Membrane</keyword>
<reference evidence="4" key="1">
    <citation type="submission" date="2010-03" db="EMBL/GenBank/DDBJ databases">
        <title>Complete sequence of Mobiluncus curtisii ATCC 43063.</title>
        <authorList>
            <person name="Muzny D."/>
            <person name="Qin X."/>
            <person name="Deng J."/>
            <person name="Jiang H."/>
            <person name="Liu Y."/>
            <person name="Qu J."/>
            <person name="Song X.-Z."/>
            <person name="Zhang L."/>
            <person name="Thornton R."/>
            <person name="Coyle M."/>
            <person name="Francisco L."/>
            <person name="Jackson L."/>
            <person name="Javaid M."/>
            <person name="Korchina V."/>
            <person name="Kovar C."/>
            <person name="Mata R."/>
            <person name="Mathew T."/>
            <person name="Ngo R."/>
            <person name="Nguyen L."/>
            <person name="Nguyen N."/>
            <person name="Okwuonu G."/>
            <person name="Ongeri F."/>
            <person name="Pham C."/>
            <person name="Simmons D."/>
            <person name="Wilczek-Boney K."/>
            <person name="Hale W."/>
            <person name="Jakkamsetti A."/>
            <person name="Pham P."/>
            <person name="Ruth R."/>
            <person name="San Lucas F."/>
            <person name="Warren J."/>
            <person name="Zhang J."/>
            <person name="Zhao Z."/>
            <person name="Zhou C."/>
            <person name="Zhu D."/>
            <person name="Lee S."/>
            <person name="Bess C."/>
            <person name="Blankenburg K."/>
            <person name="Forbes L."/>
            <person name="Fu Q."/>
            <person name="Gubbala S."/>
            <person name="Hirani K."/>
            <person name="Jayaseelan J.C."/>
            <person name="Lara F."/>
            <person name="Munidasa M."/>
            <person name="Palculict T."/>
            <person name="Patil S."/>
            <person name="Pu L.-L."/>
            <person name="Saada N."/>
            <person name="Tang L."/>
            <person name="Weissenberger G."/>
            <person name="Zhu Y."/>
            <person name="Hemphill L."/>
            <person name="Shang Y."/>
            <person name="Youmans B."/>
            <person name="Ayvaz T."/>
            <person name="Ross M."/>
            <person name="Santibanez J."/>
            <person name="Aqrawi P."/>
            <person name="Gross S."/>
            <person name="Joshi V."/>
            <person name="Fowler G."/>
            <person name="Nazareth L."/>
            <person name="Reid J."/>
            <person name="Worley K."/>
            <person name="Petrosino J."/>
            <person name="Highlander S."/>
            <person name="Gibbs R."/>
            <person name="Gibbs R."/>
        </authorList>
    </citation>
    <scope>NUCLEOTIDE SEQUENCE [LARGE SCALE GENOMIC DNA]</scope>
    <source>
        <strain evidence="4">ATCC 43553</strain>
    </source>
</reference>
<sequence>MPARAEARYRAVLFTFVNIGCERLFTAVQRGEQACFGLLVFPHESTLSVKADWKASSLKCPSFGSLHERAGACRQQTGEQAVGSTIFSRKRDLWGGAFIALCGALTLFEASSYNIGELARMGPGYFPMMIGCFLIALGILVPLSPDPDEVQEEMLEEQLPQPTRRERVRGMACIAAGIALFIILGSYVGFLPATFALVFVSALGDTSNSVKSAAILALAMTVFGAVVFSWALQLQFPMLRWG</sequence>
<feature type="domain" description="DUF1468" evidence="2">
    <location>
        <begin position="94"/>
        <end position="237"/>
    </location>
</feature>
<dbReference type="AlphaFoldDB" id="D4XIP0"/>
<name>D4XIP0_9BURK</name>
<protein>
    <recommendedName>
        <fullName evidence="2">DUF1468 domain-containing protein</fullName>
    </recommendedName>
</protein>
<dbReference type="HOGENOM" id="CLU_1145275_0_0_4"/>
<feature type="transmembrane region" description="Helical" evidence="1">
    <location>
        <begin position="212"/>
        <end position="232"/>
    </location>
</feature>
<evidence type="ECO:0000313" key="3">
    <source>
        <dbReference type="EMBL" id="EFF73408.1"/>
    </source>
</evidence>
<dbReference type="InterPro" id="IPR009936">
    <property type="entry name" value="DUF1468"/>
</dbReference>
<gene>
    <name evidence="3" type="ORF">HMPREF0004_5337</name>
</gene>
<feature type="transmembrane region" description="Helical" evidence="1">
    <location>
        <begin position="125"/>
        <end position="144"/>
    </location>
</feature>
<feature type="transmembrane region" description="Helical" evidence="1">
    <location>
        <begin position="174"/>
        <end position="200"/>
    </location>
</feature>
<comment type="caution">
    <text evidence="3">The sequence shown here is derived from an EMBL/GenBank/DDBJ whole genome shotgun (WGS) entry which is preliminary data.</text>
</comment>
<dbReference type="Proteomes" id="UP000004510">
    <property type="component" value="Unassembled WGS sequence"/>
</dbReference>
<keyword evidence="1" id="KW-0812">Transmembrane</keyword>
<proteinExistence type="predicted"/>